<evidence type="ECO:0000256" key="9">
    <source>
        <dbReference type="NCBIfam" id="TIGR00362"/>
    </source>
</evidence>
<dbReference type="SUPFAM" id="SSF48295">
    <property type="entry name" value="TrpR-like"/>
    <property type="match status" value="1"/>
</dbReference>
<dbReference type="Pfam" id="PF00308">
    <property type="entry name" value="Bac_DnaA"/>
    <property type="match status" value="1"/>
</dbReference>
<dbReference type="PRINTS" id="PR00051">
    <property type="entry name" value="DNAA"/>
</dbReference>
<evidence type="ECO:0000313" key="15">
    <source>
        <dbReference type="Proteomes" id="UP001206692"/>
    </source>
</evidence>
<feature type="domain" description="AAA+ ATPase" evidence="12">
    <location>
        <begin position="195"/>
        <end position="328"/>
    </location>
</feature>
<reference evidence="14 15" key="1">
    <citation type="submission" date="2022-06" db="EMBL/GenBank/DDBJ databases">
        <title>Isolation of gut microbiota from human fecal samples.</title>
        <authorList>
            <person name="Pamer E.G."/>
            <person name="Barat B."/>
            <person name="Waligurski E."/>
            <person name="Medina S."/>
            <person name="Paddock L."/>
            <person name="Mostad J."/>
        </authorList>
    </citation>
    <scope>NUCLEOTIDE SEQUENCE [LARGE SCALE GENOMIC DNA]</scope>
    <source>
        <strain evidence="14 15">DFI.1.1</strain>
    </source>
</reference>
<dbReference type="InterPro" id="IPR038454">
    <property type="entry name" value="DnaA_N_sf"/>
</dbReference>
<feature type="binding site" evidence="8">
    <location>
        <position position="209"/>
    </location>
    <ligand>
        <name>ATP</name>
        <dbReference type="ChEBI" id="CHEBI:30616"/>
    </ligand>
</feature>
<dbReference type="InterPro" id="IPR013317">
    <property type="entry name" value="DnaA_dom"/>
</dbReference>
<dbReference type="PANTHER" id="PTHR30050:SF2">
    <property type="entry name" value="CHROMOSOMAL REPLICATION INITIATOR PROTEIN DNAA"/>
    <property type="match status" value="1"/>
</dbReference>
<evidence type="ECO:0000256" key="10">
    <source>
        <dbReference type="RuleBase" id="RU000577"/>
    </source>
</evidence>
<evidence type="ECO:0000256" key="11">
    <source>
        <dbReference type="RuleBase" id="RU004227"/>
    </source>
</evidence>
<dbReference type="EMBL" id="JANGEW010000002">
    <property type="protein sequence ID" value="MCQ5341848.1"/>
    <property type="molecule type" value="Genomic_DNA"/>
</dbReference>
<dbReference type="SMART" id="SM00760">
    <property type="entry name" value="Bac_DnaA_C"/>
    <property type="match status" value="1"/>
</dbReference>
<feature type="binding site" evidence="8">
    <location>
        <position position="206"/>
    </location>
    <ligand>
        <name>ATP</name>
        <dbReference type="ChEBI" id="CHEBI:30616"/>
    </ligand>
</feature>
<evidence type="ECO:0000259" key="12">
    <source>
        <dbReference type="SMART" id="SM00382"/>
    </source>
</evidence>
<evidence type="ECO:0000256" key="2">
    <source>
        <dbReference type="ARBA" id="ARBA00022490"/>
    </source>
</evidence>
<evidence type="ECO:0000256" key="7">
    <source>
        <dbReference type="ARBA" id="ARBA00023125"/>
    </source>
</evidence>
<dbReference type="Pfam" id="PF08299">
    <property type="entry name" value="Bac_DnaA_C"/>
    <property type="match status" value="1"/>
</dbReference>
<dbReference type="HAMAP" id="MF_00377">
    <property type="entry name" value="DnaA_bact"/>
    <property type="match status" value="1"/>
</dbReference>
<dbReference type="InterPro" id="IPR024633">
    <property type="entry name" value="DnaA_N_dom"/>
</dbReference>
<comment type="similarity">
    <text evidence="1 8 11">Belongs to the DnaA family.</text>
</comment>
<dbReference type="NCBIfam" id="TIGR00362">
    <property type="entry name" value="DnaA"/>
    <property type="match status" value="1"/>
</dbReference>
<comment type="caution">
    <text evidence="14">The sequence shown here is derived from an EMBL/GenBank/DDBJ whole genome shotgun (WGS) entry which is preliminary data.</text>
</comment>
<protein>
    <recommendedName>
        <fullName evidence="8 9">Chromosomal replication initiator protein DnaA</fullName>
    </recommendedName>
</protein>
<dbReference type="InterPro" id="IPR003593">
    <property type="entry name" value="AAA+_ATPase"/>
</dbReference>
<dbReference type="PANTHER" id="PTHR30050">
    <property type="entry name" value="CHROMOSOMAL REPLICATION INITIATOR PROTEIN DNAA"/>
    <property type="match status" value="1"/>
</dbReference>
<dbReference type="CDD" id="cd06571">
    <property type="entry name" value="Bac_DnaA_C"/>
    <property type="match status" value="1"/>
</dbReference>
<name>A0ABT1SPR2_9FIRM</name>
<keyword evidence="7 8" id="KW-0238">DNA-binding</keyword>
<comment type="caution">
    <text evidence="8">Lacks conserved residue(s) required for the propagation of feature annotation.</text>
</comment>
<feature type="binding site" evidence="8">
    <location>
        <position position="210"/>
    </location>
    <ligand>
        <name>ATP</name>
        <dbReference type="ChEBI" id="CHEBI:30616"/>
    </ligand>
</feature>
<comment type="subcellular location">
    <subcellularLocation>
        <location evidence="8">Cytoplasm</location>
    </subcellularLocation>
</comment>
<keyword evidence="2 8" id="KW-0963">Cytoplasm</keyword>
<evidence type="ECO:0000256" key="3">
    <source>
        <dbReference type="ARBA" id="ARBA00022705"/>
    </source>
</evidence>
<evidence type="ECO:0000256" key="5">
    <source>
        <dbReference type="ARBA" id="ARBA00022840"/>
    </source>
</evidence>
<dbReference type="Pfam" id="PF11638">
    <property type="entry name" value="DnaA_N"/>
    <property type="match status" value="1"/>
</dbReference>
<feature type="region of interest" description="Domain I, interacts with DnaA modulators" evidence="8">
    <location>
        <begin position="1"/>
        <end position="114"/>
    </location>
</feature>
<feature type="region of interest" description="Domain IV, binds dsDNA" evidence="8">
    <location>
        <begin position="381"/>
        <end position="505"/>
    </location>
</feature>
<dbReference type="InterPro" id="IPR020591">
    <property type="entry name" value="Chromosome_initiator_DnaA-like"/>
</dbReference>
<evidence type="ECO:0000256" key="1">
    <source>
        <dbReference type="ARBA" id="ARBA00006583"/>
    </source>
</evidence>
<dbReference type="Gene3D" id="1.10.8.60">
    <property type="match status" value="1"/>
</dbReference>
<feature type="binding site" evidence="8">
    <location>
        <position position="208"/>
    </location>
    <ligand>
        <name>ATP</name>
        <dbReference type="ChEBI" id="CHEBI:30616"/>
    </ligand>
</feature>
<evidence type="ECO:0000313" key="14">
    <source>
        <dbReference type="EMBL" id="MCQ5341848.1"/>
    </source>
</evidence>
<evidence type="ECO:0000256" key="4">
    <source>
        <dbReference type="ARBA" id="ARBA00022741"/>
    </source>
</evidence>
<dbReference type="PROSITE" id="PS01008">
    <property type="entry name" value="DNAA"/>
    <property type="match status" value="1"/>
</dbReference>
<comment type="function">
    <text evidence="8 10">Plays an essential role in the initiation and regulation of chromosomal replication. ATP-DnaA binds to the origin of replication (oriC) to initiate formation of the DNA replication initiation complex once per cell cycle. Binds the DnaA box (a 9 base pair repeat at the origin) and separates the double-stranded (ds)DNA. Forms a right-handed helical filament on oriC DNA; dsDNA binds to the exterior of the filament while single-stranded (ss)DNA is stabiized in the filament's interior. The ATP-DnaA-oriC complex binds and stabilizes one strand of the AT-rich DNA unwinding element (DUE), permitting loading of DNA polymerase. After initiation quickly degrades to an ADP-DnaA complex that is not apt for DNA replication. Binds acidic phospholipids.</text>
</comment>
<dbReference type="RefSeq" id="WP_227163108.1">
    <property type="nucleotide sequence ID" value="NZ_JAJCIO010000002.1"/>
</dbReference>
<gene>
    <name evidence="8 14" type="primary">dnaA</name>
    <name evidence="14" type="ORF">NE675_02185</name>
</gene>
<keyword evidence="15" id="KW-1185">Reference proteome</keyword>
<keyword evidence="4 8" id="KW-0547">Nucleotide-binding</keyword>
<feature type="domain" description="Chromosomal replication initiator DnaA C-terminal" evidence="13">
    <location>
        <begin position="410"/>
        <end position="479"/>
    </location>
</feature>
<dbReference type="InterPro" id="IPR018312">
    <property type="entry name" value="Chromosome_initiator_DnaA_CS"/>
</dbReference>
<keyword evidence="6 8" id="KW-0446">Lipid-binding</keyword>
<dbReference type="CDD" id="cd00009">
    <property type="entry name" value="AAA"/>
    <property type="match status" value="1"/>
</dbReference>
<evidence type="ECO:0000259" key="13">
    <source>
        <dbReference type="SMART" id="SM00760"/>
    </source>
</evidence>
<accession>A0ABT1SPR2</accession>
<dbReference type="InterPro" id="IPR010921">
    <property type="entry name" value="Trp_repressor/repl_initiator"/>
</dbReference>
<keyword evidence="3 8" id="KW-0235">DNA replication</keyword>
<dbReference type="Gene3D" id="3.30.300.180">
    <property type="match status" value="1"/>
</dbReference>
<dbReference type="SMART" id="SM00382">
    <property type="entry name" value="AAA"/>
    <property type="match status" value="1"/>
</dbReference>
<evidence type="ECO:0000256" key="8">
    <source>
        <dbReference type="HAMAP-Rule" id="MF_00377"/>
    </source>
</evidence>
<dbReference type="InterPro" id="IPR027417">
    <property type="entry name" value="P-loop_NTPase"/>
</dbReference>
<evidence type="ECO:0000256" key="6">
    <source>
        <dbReference type="ARBA" id="ARBA00023121"/>
    </source>
</evidence>
<dbReference type="Proteomes" id="UP001206692">
    <property type="component" value="Unassembled WGS sequence"/>
</dbReference>
<organism evidence="14 15">
    <name type="scientific">Megasphaera massiliensis</name>
    <dbReference type="NCBI Taxonomy" id="1232428"/>
    <lineage>
        <taxon>Bacteria</taxon>
        <taxon>Bacillati</taxon>
        <taxon>Bacillota</taxon>
        <taxon>Negativicutes</taxon>
        <taxon>Veillonellales</taxon>
        <taxon>Veillonellaceae</taxon>
        <taxon>Megasphaera</taxon>
    </lineage>
</organism>
<keyword evidence="5 8" id="KW-0067">ATP-binding</keyword>
<sequence length="505" mass="58179">MDLLSLWEKMLANLKQVLPKEIFTNWFEGNIIPYSYSEEENLLILDTMTNFLRDYVSKKYTDVLETIAEEVIGHKTRVQLITSQEKTPDHDKTEAVAETITLPPKQSTPPVEAVTAPKAAKPAPVVQTEWVQPELPITDAMPAIKDAASLSLTTESSPYSNNLNKDYTFDNFIVGNSNRVATAVAKSIAAAPAQKWNPFYIYGDSGLGKTHLMHAIGHELLKNFPNMRLLCITSEDFVNEFIQCIQDQNTESFRRRYRNVDVLFVDDIQFLGRGEKESSKEEFFHTFNRLYQDKKQMVFTSDRPPRDIKKLEERLRSRFENGMVTQIEPPDLETRTAILRTWSEKENIVYDLDALNYIAANVSENIRKLHGAFIRVLLESMQTKSNVTLPLVKHAISYITDAQDEKKYITIDEITTYICQHYNINYKELMGKKKTKDIALPRQIAMYMCRELTGNTYPHIGTAFNGRDHTTVMHACTKIMEKAKEDRHFKEHIEKMMNEIRGVDN</sequence>
<dbReference type="Gene3D" id="1.10.1750.10">
    <property type="match status" value="1"/>
</dbReference>
<comment type="subunit">
    <text evidence="8">Oligomerizes as a right-handed, spiral filament on DNA at oriC.</text>
</comment>
<dbReference type="Gene3D" id="3.40.50.300">
    <property type="entry name" value="P-loop containing nucleotide triphosphate hydrolases"/>
    <property type="match status" value="1"/>
</dbReference>
<proteinExistence type="inferred from homology"/>
<dbReference type="InterPro" id="IPR001957">
    <property type="entry name" value="Chromosome_initiator_DnaA"/>
</dbReference>
<dbReference type="SUPFAM" id="SSF52540">
    <property type="entry name" value="P-loop containing nucleoside triphosphate hydrolases"/>
    <property type="match status" value="1"/>
</dbReference>
<dbReference type="InterPro" id="IPR013159">
    <property type="entry name" value="DnaA_C"/>
</dbReference>
<comment type="domain">
    <text evidence="8">Domain I is involved in oligomerization and binding regulators, domain II is flexibile and of varying length in different bacteria, domain III forms the AAA+ region, while domain IV binds dsDNA.</text>
</comment>